<evidence type="ECO:0000256" key="4">
    <source>
        <dbReference type="PIRSR" id="PIRSR006806-1"/>
    </source>
</evidence>
<keyword evidence="7" id="KW-1185">Reference proteome</keyword>
<organism evidence="6 7">
    <name type="scientific">Paenibacillus ginsengarvi</name>
    <dbReference type="NCBI Taxonomy" id="400777"/>
    <lineage>
        <taxon>Bacteria</taxon>
        <taxon>Bacillati</taxon>
        <taxon>Bacillota</taxon>
        <taxon>Bacilli</taxon>
        <taxon>Bacillales</taxon>
        <taxon>Paenibacillaceae</taxon>
        <taxon>Paenibacillus</taxon>
    </lineage>
</organism>
<dbReference type="GO" id="GO:0005524">
    <property type="term" value="F:ATP binding"/>
    <property type="evidence" value="ECO:0007669"/>
    <property type="project" value="UniProtKB-KW"/>
</dbReference>
<evidence type="ECO:0000256" key="1">
    <source>
        <dbReference type="ARBA" id="ARBA00010638"/>
    </source>
</evidence>
<dbReference type="OrthoDB" id="9801938at2"/>
<accession>A0A3B0C8E6</accession>
<keyword evidence="5" id="KW-0460">Magnesium</keyword>
<dbReference type="InterPro" id="IPR037171">
    <property type="entry name" value="NagB/RpiA_transferase-like"/>
</dbReference>
<dbReference type="PANTHER" id="PTHR23407:SF1">
    <property type="entry name" value="5-FORMYLTETRAHYDROFOLATE CYCLO-LIGASE"/>
    <property type="match status" value="1"/>
</dbReference>
<dbReference type="SUPFAM" id="SSF100950">
    <property type="entry name" value="NagB/RpiA/CoA transferase-like"/>
    <property type="match status" value="1"/>
</dbReference>
<evidence type="ECO:0000313" key="6">
    <source>
        <dbReference type="EMBL" id="RKN82203.1"/>
    </source>
</evidence>
<dbReference type="InterPro" id="IPR024185">
    <property type="entry name" value="FTHF_cligase-like_sf"/>
</dbReference>
<dbReference type="GO" id="GO:0030272">
    <property type="term" value="F:5-formyltetrahydrofolate cyclo-ligase activity"/>
    <property type="evidence" value="ECO:0007669"/>
    <property type="project" value="UniProtKB-EC"/>
</dbReference>
<keyword evidence="2 4" id="KW-0547">Nucleotide-binding</keyword>
<dbReference type="Gene3D" id="3.40.50.10420">
    <property type="entry name" value="NagB/RpiA/CoA transferase-like"/>
    <property type="match status" value="1"/>
</dbReference>
<evidence type="ECO:0000256" key="5">
    <source>
        <dbReference type="RuleBase" id="RU361279"/>
    </source>
</evidence>
<comment type="catalytic activity">
    <reaction evidence="5">
        <text>(6S)-5-formyl-5,6,7,8-tetrahydrofolate + ATP = (6R)-5,10-methenyltetrahydrofolate + ADP + phosphate</text>
        <dbReference type="Rhea" id="RHEA:10488"/>
        <dbReference type="ChEBI" id="CHEBI:30616"/>
        <dbReference type="ChEBI" id="CHEBI:43474"/>
        <dbReference type="ChEBI" id="CHEBI:57455"/>
        <dbReference type="ChEBI" id="CHEBI:57457"/>
        <dbReference type="ChEBI" id="CHEBI:456216"/>
        <dbReference type="EC" id="6.3.3.2"/>
    </reaction>
</comment>
<name>A0A3B0C8E6_9BACL</name>
<comment type="similarity">
    <text evidence="1 5">Belongs to the 5-formyltetrahydrofolate cyclo-ligase family.</text>
</comment>
<feature type="binding site" evidence="4">
    <location>
        <begin position="143"/>
        <end position="151"/>
    </location>
    <ligand>
        <name>ATP</name>
        <dbReference type="ChEBI" id="CHEBI:30616"/>
    </ligand>
</feature>
<keyword evidence="6" id="KW-0436">Ligase</keyword>
<dbReference type="GO" id="GO:0046872">
    <property type="term" value="F:metal ion binding"/>
    <property type="evidence" value="ECO:0007669"/>
    <property type="project" value="UniProtKB-KW"/>
</dbReference>
<feature type="binding site" evidence="4">
    <location>
        <position position="64"/>
    </location>
    <ligand>
        <name>substrate</name>
    </ligand>
</feature>
<dbReference type="GO" id="GO:0009396">
    <property type="term" value="P:folic acid-containing compound biosynthetic process"/>
    <property type="evidence" value="ECO:0007669"/>
    <property type="project" value="TreeGrafter"/>
</dbReference>
<dbReference type="PANTHER" id="PTHR23407">
    <property type="entry name" value="ATPASE INHIBITOR/5-FORMYLTETRAHYDROFOLATE CYCLO-LIGASE"/>
    <property type="match status" value="1"/>
</dbReference>
<feature type="binding site" evidence="4">
    <location>
        <begin position="7"/>
        <end position="11"/>
    </location>
    <ligand>
        <name>ATP</name>
        <dbReference type="ChEBI" id="CHEBI:30616"/>
    </ligand>
</feature>
<dbReference type="GO" id="GO:0035999">
    <property type="term" value="P:tetrahydrofolate interconversion"/>
    <property type="evidence" value="ECO:0007669"/>
    <property type="project" value="TreeGrafter"/>
</dbReference>
<comment type="caution">
    <text evidence="6">The sequence shown here is derived from an EMBL/GenBank/DDBJ whole genome shotgun (WGS) entry which is preliminary data.</text>
</comment>
<sequence>MTAKALKTELRKQAEAARAALSVEDRALYSAQACYEAIRYLDTLFPALGNDTFTLFSYVPFRTELDVTPIMQWCWQRGGRVAVPKVIADRKLMSLHLIGGLDELVTGKWGIREPEMSAPIVSDLSAIDVMLVPGLAFDGEGGRLGYGGGYYDAFIRRCRENAGKEPYKLAVAFDVQRVAAVPMDDHDFRVDAVVTEKHKWLVTTGNKDARI</sequence>
<evidence type="ECO:0000256" key="3">
    <source>
        <dbReference type="ARBA" id="ARBA00022840"/>
    </source>
</evidence>
<evidence type="ECO:0000256" key="2">
    <source>
        <dbReference type="ARBA" id="ARBA00022741"/>
    </source>
</evidence>
<dbReference type="InterPro" id="IPR002698">
    <property type="entry name" value="FTHF_cligase"/>
</dbReference>
<evidence type="ECO:0000313" key="7">
    <source>
        <dbReference type="Proteomes" id="UP000282311"/>
    </source>
</evidence>
<dbReference type="AlphaFoldDB" id="A0A3B0C8E6"/>
<protein>
    <recommendedName>
        <fullName evidence="5">5-formyltetrahydrofolate cyclo-ligase</fullName>
        <ecNumber evidence="5">6.3.3.2</ecNumber>
    </recommendedName>
</protein>
<dbReference type="RefSeq" id="WP_120748586.1">
    <property type="nucleotide sequence ID" value="NZ_RBAH01000012.1"/>
</dbReference>
<dbReference type="PIRSF" id="PIRSF006806">
    <property type="entry name" value="FTHF_cligase"/>
    <property type="match status" value="1"/>
</dbReference>
<dbReference type="EC" id="6.3.3.2" evidence="5"/>
<proteinExistence type="inferred from homology"/>
<comment type="cofactor">
    <cofactor evidence="5">
        <name>Mg(2+)</name>
        <dbReference type="ChEBI" id="CHEBI:18420"/>
    </cofactor>
</comment>
<keyword evidence="5" id="KW-0479">Metal-binding</keyword>
<reference evidence="6 7" key="1">
    <citation type="journal article" date="2007" name="Int. J. Syst. Evol. Microbiol.">
        <title>Paenibacillus ginsengarvi sp. nov., isolated from soil from ginseng cultivation.</title>
        <authorList>
            <person name="Yoon M.H."/>
            <person name="Ten L.N."/>
            <person name="Im W.T."/>
        </authorList>
    </citation>
    <scope>NUCLEOTIDE SEQUENCE [LARGE SCALE GENOMIC DNA]</scope>
    <source>
        <strain evidence="6 7">KCTC 13059</strain>
    </source>
</reference>
<dbReference type="EMBL" id="RBAH01000012">
    <property type="protein sequence ID" value="RKN82203.1"/>
    <property type="molecule type" value="Genomic_DNA"/>
</dbReference>
<dbReference type="Proteomes" id="UP000282311">
    <property type="component" value="Unassembled WGS sequence"/>
</dbReference>
<dbReference type="Pfam" id="PF01812">
    <property type="entry name" value="5-FTHF_cyc-lig"/>
    <property type="match status" value="1"/>
</dbReference>
<keyword evidence="3 4" id="KW-0067">ATP-binding</keyword>
<dbReference type="NCBIfam" id="TIGR02727">
    <property type="entry name" value="MTHFS_bact"/>
    <property type="match status" value="1"/>
</dbReference>
<feature type="binding site" evidence="4">
    <location>
        <position position="59"/>
    </location>
    <ligand>
        <name>substrate</name>
    </ligand>
</feature>
<gene>
    <name evidence="6" type="ORF">D7M11_17825</name>
</gene>